<organism evidence="8 9">
    <name type="scientific">Ornithobacterium rhinotracheale</name>
    <dbReference type="NCBI Taxonomy" id="28251"/>
    <lineage>
        <taxon>Bacteria</taxon>
        <taxon>Pseudomonadati</taxon>
        <taxon>Bacteroidota</taxon>
        <taxon>Flavobacteriia</taxon>
        <taxon>Flavobacteriales</taxon>
        <taxon>Weeksellaceae</taxon>
        <taxon>Ornithobacterium</taxon>
    </lineage>
</organism>
<dbReference type="Gene3D" id="3.40.50.20">
    <property type="match status" value="1"/>
</dbReference>
<dbReference type="AlphaFoldDB" id="A0A410JP47"/>
<dbReference type="NCBIfam" id="TIGR03570">
    <property type="entry name" value="NeuD_NnaD"/>
    <property type="match status" value="1"/>
</dbReference>
<dbReference type="RefSeq" id="WP_128500449.1">
    <property type="nucleotide sequence ID" value="NZ_CP035107.1"/>
</dbReference>
<feature type="domain" description="PglD N-terminal" evidence="7">
    <location>
        <begin position="2"/>
        <end position="71"/>
    </location>
</feature>
<keyword evidence="4" id="KW-0012">Acyltransferase</keyword>
<dbReference type="OrthoDB" id="9794407at2"/>
<feature type="binding site" evidence="6">
    <location>
        <begin position="7"/>
        <end position="9"/>
    </location>
    <ligand>
        <name>substrate</name>
    </ligand>
</feature>
<evidence type="ECO:0000259" key="7">
    <source>
        <dbReference type="Pfam" id="PF17836"/>
    </source>
</evidence>
<dbReference type="InterPro" id="IPR041561">
    <property type="entry name" value="PglD_N"/>
</dbReference>
<dbReference type="SUPFAM" id="SSF51161">
    <property type="entry name" value="Trimeric LpxA-like enzymes"/>
    <property type="match status" value="1"/>
</dbReference>
<keyword evidence="2 8" id="KW-0808">Transferase</keyword>
<dbReference type="PANTHER" id="PTHR43300:SF7">
    <property type="entry name" value="UDP-N-ACETYLBACILLOSAMINE N-ACETYLTRANSFERASE"/>
    <property type="match status" value="1"/>
</dbReference>
<evidence type="ECO:0000256" key="4">
    <source>
        <dbReference type="ARBA" id="ARBA00023315"/>
    </source>
</evidence>
<dbReference type="InterPro" id="IPR011004">
    <property type="entry name" value="Trimer_LpxA-like_sf"/>
</dbReference>
<dbReference type="Pfam" id="PF17836">
    <property type="entry name" value="PglD_N"/>
    <property type="match status" value="1"/>
</dbReference>
<dbReference type="Pfam" id="PF00132">
    <property type="entry name" value="Hexapep"/>
    <property type="match status" value="1"/>
</dbReference>
<feature type="binding site" evidence="6">
    <location>
        <position position="60"/>
    </location>
    <ligand>
        <name>substrate</name>
    </ligand>
</feature>
<feature type="active site" description="Proton acceptor" evidence="5">
    <location>
        <position position="123"/>
    </location>
</feature>
<dbReference type="InterPro" id="IPR018357">
    <property type="entry name" value="Hexapep_transf_CS"/>
</dbReference>
<evidence type="ECO:0000313" key="9">
    <source>
        <dbReference type="Proteomes" id="UP000287701"/>
    </source>
</evidence>
<dbReference type="GO" id="GO:0016746">
    <property type="term" value="F:acyltransferase activity"/>
    <property type="evidence" value="ECO:0007669"/>
    <property type="project" value="UniProtKB-KW"/>
</dbReference>
<comment type="similarity">
    <text evidence="1">Belongs to the transferase hexapeptide repeat family.</text>
</comment>
<dbReference type="InterPro" id="IPR050179">
    <property type="entry name" value="Trans_hexapeptide_repeat"/>
</dbReference>
<evidence type="ECO:0000256" key="3">
    <source>
        <dbReference type="ARBA" id="ARBA00022737"/>
    </source>
</evidence>
<feature type="binding site" evidence="6">
    <location>
        <position position="153"/>
    </location>
    <ligand>
        <name>acetyl-CoA</name>
        <dbReference type="ChEBI" id="CHEBI:57288"/>
    </ligand>
</feature>
<protein>
    <submittedName>
        <fullName evidence="8">Acetyltransferase</fullName>
    </submittedName>
</protein>
<feature type="binding site" evidence="6">
    <location>
        <position position="132"/>
    </location>
    <ligand>
        <name>acetyl-CoA</name>
        <dbReference type="ChEBI" id="CHEBI:57288"/>
    </ligand>
</feature>
<evidence type="ECO:0000256" key="2">
    <source>
        <dbReference type="ARBA" id="ARBA00022679"/>
    </source>
</evidence>
<evidence type="ECO:0000256" key="5">
    <source>
        <dbReference type="PIRSR" id="PIRSR620019-1"/>
    </source>
</evidence>
<name>A0A410JP47_ORNRH</name>
<evidence type="ECO:0000313" key="8">
    <source>
        <dbReference type="EMBL" id="QAR29933.1"/>
    </source>
</evidence>
<accession>A0A410JP47</accession>
<evidence type="ECO:0000256" key="1">
    <source>
        <dbReference type="ARBA" id="ARBA00007274"/>
    </source>
</evidence>
<dbReference type="Proteomes" id="UP000287701">
    <property type="component" value="Chromosome"/>
</dbReference>
<dbReference type="EMBL" id="CP035107">
    <property type="protein sequence ID" value="QAR29933.1"/>
    <property type="molecule type" value="Genomic_DNA"/>
</dbReference>
<dbReference type="InterPro" id="IPR001451">
    <property type="entry name" value="Hexapep"/>
</dbReference>
<feature type="site" description="Increases basicity of active site His" evidence="5">
    <location>
        <position position="124"/>
    </location>
</feature>
<dbReference type="InterPro" id="IPR020019">
    <property type="entry name" value="AcTrfase_PglD-like"/>
</dbReference>
<sequence>MVIFGASGHGKAILDILQSSGEFSVEKFLDDNPSAENFCNLPLNLPSEKDSDEEIIIAIGNNQIRKNVATKFHNYVNAIHPFSFISRKTKMGKGNAIMPGVVVNHSTQIGNHCILNTNCSIDHDCLIEDFVHISPNVALAGNVTVGECTHIGIGACIIQGIKIGKNVTIGAGSVIIKDIPDNSVVVGNPGRIIKIKNI</sequence>
<dbReference type="Gene3D" id="2.160.10.10">
    <property type="entry name" value="Hexapeptide repeat proteins"/>
    <property type="match status" value="1"/>
</dbReference>
<proteinExistence type="inferred from homology"/>
<dbReference type="PROSITE" id="PS00101">
    <property type="entry name" value="HEXAPEP_TRANSFERASES"/>
    <property type="match status" value="1"/>
</dbReference>
<keyword evidence="3" id="KW-0677">Repeat</keyword>
<reference evidence="8 9" key="1">
    <citation type="submission" date="2019-01" db="EMBL/GenBank/DDBJ databases">
        <title>Whole Genome of Ornithobacterium rhinotracheale FARPER-174b.</title>
        <authorList>
            <person name="Tataje-Lavanda L.A."/>
            <person name="Montalvan A."/>
            <person name="Montesinos R."/>
            <person name="Zimic M."/>
            <person name="Fernandez-Sanchez M."/>
            <person name="Fernandez-Diaz M."/>
        </authorList>
    </citation>
    <scope>NUCLEOTIDE SEQUENCE [LARGE SCALE GENOMIC DNA]</scope>
    <source>
        <strain evidence="8 9">FARPER-174b</strain>
    </source>
</reference>
<dbReference type="PANTHER" id="PTHR43300">
    <property type="entry name" value="ACETYLTRANSFERASE"/>
    <property type="match status" value="1"/>
</dbReference>
<evidence type="ECO:0000256" key="6">
    <source>
        <dbReference type="PIRSR" id="PIRSR620019-2"/>
    </source>
</evidence>
<gene>
    <name evidence="8" type="ORF">EQP59_00435</name>
</gene>
<dbReference type="CDD" id="cd03360">
    <property type="entry name" value="LbH_AT_putative"/>
    <property type="match status" value="1"/>
</dbReference>